<dbReference type="InterPro" id="IPR031493">
    <property type="entry name" value="Zinc_ribbon_15"/>
</dbReference>
<dbReference type="OrthoDB" id="766141at2"/>
<proteinExistence type="predicted"/>
<keyword evidence="1" id="KW-0812">Transmembrane</keyword>
<evidence type="ECO:0000313" key="4">
    <source>
        <dbReference type="Proteomes" id="UP000279089"/>
    </source>
</evidence>
<sequence>MSLVIFGTSQTPVHTEYLHTDCPVCNSSQHAEVMVYSEYVHVYYIPFFPVGKDAFTVCSQCGFKKTTPLTRGFCSAHSLDYRKYRHPMRTFSGLLTIGGLIGLTILVYQLD</sequence>
<dbReference type="RefSeq" id="WP_120515088.1">
    <property type="nucleotide sequence ID" value="NZ_QXZY01000002.1"/>
</dbReference>
<gene>
    <name evidence="3" type="ORF">EG028_08180</name>
</gene>
<keyword evidence="1" id="KW-0472">Membrane</keyword>
<accession>A0A3N4MDS1</accession>
<feature type="transmembrane region" description="Helical" evidence="1">
    <location>
        <begin position="91"/>
        <end position="110"/>
    </location>
</feature>
<reference evidence="4" key="1">
    <citation type="submission" date="2018-11" db="EMBL/GenBank/DDBJ databases">
        <title>Chitinophaga lutea sp.nov., isolate from arsenic contaminated soil.</title>
        <authorList>
            <person name="Zong Y."/>
        </authorList>
    </citation>
    <scope>NUCLEOTIDE SEQUENCE [LARGE SCALE GENOMIC DNA]</scope>
    <source>
        <strain evidence="4">YLT18</strain>
    </source>
</reference>
<dbReference type="Proteomes" id="UP000279089">
    <property type="component" value="Unassembled WGS sequence"/>
</dbReference>
<protein>
    <submittedName>
        <fullName evidence="3">Zinc-ribbon domain-containing protein</fullName>
    </submittedName>
</protein>
<evidence type="ECO:0000259" key="2">
    <source>
        <dbReference type="Pfam" id="PF17032"/>
    </source>
</evidence>
<name>A0A3N4MDS1_9BACT</name>
<dbReference type="Pfam" id="PF17032">
    <property type="entry name" value="Zn_ribbon_15"/>
    <property type="match status" value="1"/>
</dbReference>
<feature type="domain" description="Zinc-ribbon 15" evidence="2">
    <location>
        <begin position="22"/>
        <end position="64"/>
    </location>
</feature>
<evidence type="ECO:0000313" key="3">
    <source>
        <dbReference type="EMBL" id="RPD42112.1"/>
    </source>
</evidence>
<keyword evidence="1" id="KW-1133">Transmembrane helix</keyword>
<comment type="caution">
    <text evidence="3">The sequence shown here is derived from an EMBL/GenBank/DDBJ whole genome shotgun (WGS) entry which is preliminary data.</text>
</comment>
<dbReference type="AlphaFoldDB" id="A0A3N4MDS1"/>
<dbReference type="EMBL" id="RMBX01000003">
    <property type="protein sequence ID" value="RPD42112.1"/>
    <property type="molecule type" value="Genomic_DNA"/>
</dbReference>
<organism evidence="3 4">
    <name type="scientific">Chitinophaga barathri</name>
    <dbReference type="NCBI Taxonomy" id="1647451"/>
    <lineage>
        <taxon>Bacteria</taxon>
        <taxon>Pseudomonadati</taxon>
        <taxon>Bacteroidota</taxon>
        <taxon>Chitinophagia</taxon>
        <taxon>Chitinophagales</taxon>
        <taxon>Chitinophagaceae</taxon>
        <taxon>Chitinophaga</taxon>
    </lineage>
</organism>
<evidence type="ECO:0000256" key="1">
    <source>
        <dbReference type="SAM" id="Phobius"/>
    </source>
</evidence>
<keyword evidence="4" id="KW-1185">Reference proteome</keyword>